<gene>
    <name evidence="3" type="ORF">TRFO_09852</name>
</gene>
<feature type="compositionally biased region" description="Low complexity" evidence="1">
    <location>
        <begin position="457"/>
        <end position="472"/>
    </location>
</feature>
<feature type="region of interest" description="Disordered" evidence="1">
    <location>
        <begin position="454"/>
        <end position="641"/>
    </location>
</feature>
<keyword evidence="2" id="KW-0812">Transmembrane</keyword>
<feature type="transmembrane region" description="Helical" evidence="2">
    <location>
        <begin position="420"/>
        <end position="447"/>
    </location>
</feature>
<dbReference type="GeneID" id="94829804"/>
<proteinExistence type="predicted"/>
<evidence type="ECO:0008006" key="5">
    <source>
        <dbReference type="Google" id="ProtNLM"/>
    </source>
</evidence>
<keyword evidence="4" id="KW-1185">Reference proteome</keyword>
<evidence type="ECO:0000256" key="2">
    <source>
        <dbReference type="SAM" id="Phobius"/>
    </source>
</evidence>
<dbReference type="EMBL" id="MLAK01001160">
    <property type="protein sequence ID" value="OHS96688.1"/>
    <property type="molecule type" value="Genomic_DNA"/>
</dbReference>
<evidence type="ECO:0000256" key="1">
    <source>
        <dbReference type="SAM" id="MobiDB-lite"/>
    </source>
</evidence>
<feature type="compositionally biased region" description="Acidic residues" evidence="1">
    <location>
        <begin position="489"/>
        <end position="499"/>
    </location>
</feature>
<dbReference type="VEuPathDB" id="TrichDB:TRFO_09852"/>
<accession>A0A1J4JC23</accession>
<evidence type="ECO:0000313" key="4">
    <source>
        <dbReference type="Proteomes" id="UP000179807"/>
    </source>
</evidence>
<protein>
    <recommendedName>
        <fullName evidence="5">Right handed beta helix domain-containing protein</fullName>
    </recommendedName>
</protein>
<dbReference type="Proteomes" id="UP000179807">
    <property type="component" value="Unassembled WGS sequence"/>
</dbReference>
<organism evidence="3 4">
    <name type="scientific">Tritrichomonas foetus</name>
    <dbReference type="NCBI Taxonomy" id="1144522"/>
    <lineage>
        <taxon>Eukaryota</taxon>
        <taxon>Metamonada</taxon>
        <taxon>Parabasalia</taxon>
        <taxon>Tritrichomonadida</taxon>
        <taxon>Tritrichomonadidae</taxon>
        <taxon>Tritrichomonas</taxon>
    </lineage>
</organism>
<name>A0A1J4JC23_9EUKA</name>
<feature type="compositionally biased region" description="Polar residues" evidence="1">
    <location>
        <begin position="479"/>
        <end position="488"/>
    </location>
</feature>
<evidence type="ECO:0000313" key="3">
    <source>
        <dbReference type="EMBL" id="OHS96688.1"/>
    </source>
</evidence>
<feature type="compositionally biased region" description="Polar residues" evidence="1">
    <location>
        <begin position="576"/>
        <end position="591"/>
    </location>
</feature>
<dbReference type="AlphaFoldDB" id="A0A1J4JC23"/>
<keyword evidence="2" id="KW-0472">Membrane</keyword>
<comment type="caution">
    <text evidence="3">The sequence shown here is derived from an EMBL/GenBank/DDBJ whole genome shotgun (WGS) entry which is preliminary data.</text>
</comment>
<keyword evidence="2" id="KW-1133">Transmembrane helix</keyword>
<sequence>MLNVTIQYLLLSHSLTSPLLSSYGSLKISDTKFSYFTQPAIFKNPNLNLYLLNSNFNRFLSTAIKSNEIDSYFTNQNFIDQRPNTNNNDIYINLCVFKNCVVPVPSSNGGAISAVGSILQINNTAFTSCYTTQPRSMGGAVYSSCQSNLMNNVCAMECHAVDSGQSLYINTRSGNAKINYLSIATCGKSAIESKSSSIHTTGNVLTLTYLNSTGNLVSGKGSGIEVGVIKADDSDSVPSTLSFSSFVNDFGSSTLYLGNAKTTNIDNCNFVSNTASSGIFFLIGTTSPIVNQCIFISNSGNVSTSARSNIVLILRNSVIDAGEWGDATLSNCIVSKTSSYAHQYFASAICFGYIPRTPAPTLKPGQTTYPPGFTPDENATEDVTYSLDSYSDDYSDMTTEDNFTDFDNDTCIDCYPKMHAGMITAVVFDVIEAVAIIVLVVLVVICWRRANNQRHPNQSQQFIQQNQQQINQQKKEVDQQNNNQTQSQFEEEDQDELNLEDVKPNSFMVGKNTPRSNRQNISEAYPSQSPRGRSPRQNQMNSPHGNEYEGDNEDNHNENRRRRRRIRDPEDIYKSGTYSTPRQGQDASNIEQPAESDVTPPFQRRRRRRRREEQVDDESPLIYQKKTRKTDIVFSSDEDSV</sequence>
<dbReference type="RefSeq" id="XP_068349825.1">
    <property type="nucleotide sequence ID" value="XM_068495100.1"/>
</dbReference>
<reference evidence="3" key="1">
    <citation type="submission" date="2016-10" db="EMBL/GenBank/DDBJ databases">
        <authorList>
            <person name="Benchimol M."/>
            <person name="Almeida L.G."/>
            <person name="Vasconcelos A.T."/>
            <person name="Perreira-Neves A."/>
            <person name="Rosa I.A."/>
            <person name="Tasca T."/>
            <person name="Bogo M.R."/>
            <person name="de Souza W."/>
        </authorList>
    </citation>
    <scope>NUCLEOTIDE SEQUENCE [LARGE SCALE GENOMIC DNA]</scope>
    <source>
        <strain evidence="3">K</strain>
    </source>
</reference>
<feature type="compositionally biased region" description="Polar residues" evidence="1">
    <location>
        <begin position="513"/>
        <end position="544"/>
    </location>
</feature>